<dbReference type="RefSeq" id="WP_321549589.1">
    <property type="nucleotide sequence ID" value="NZ_JAXIVS010000012.1"/>
</dbReference>
<evidence type="ECO:0000256" key="1">
    <source>
        <dbReference type="ARBA" id="ARBA00022679"/>
    </source>
</evidence>
<feature type="domain" description="Protein kinase" evidence="6">
    <location>
        <begin position="21"/>
        <end position="300"/>
    </location>
</feature>
<dbReference type="Gene3D" id="1.10.510.10">
    <property type="entry name" value="Transferase(Phosphotransferase) domain 1"/>
    <property type="match status" value="1"/>
</dbReference>
<keyword evidence="1" id="KW-0808">Transferase</keyword>
<dbReference type="CDD" id="cd14014">
    <property type="entry name" value="STKc_PknB_like"/>
    <property type="match status" value="1"/>
</dbReference>
<name>A0ABU5HC06_9BACT</name>
<evidence type="ECO:0000313" key="8">
    <source>
        <dbReference type="Proteomes" id="UP001291309"/>
    </source>
</evidence>
<dbReference type="GO" id="GO:0016301">
    <property type="term" value="F:kinase activity"/>
    <property type="evidence" value="ECO:0007669"/>
    <property type="project" value="UniProtKB-KW"/>
</dbReference>
<feature type="compositionally biased region" description="Low complexity" evidence="5">
    <location>
        <begin position="596"/>
        <end position="608"/>
    </location>
</feature>
<keyword evidence="3 7" id="KW-0418">Kinase</keyword>
<proteinExistence type="predicted"/>
<dbReference type="Pfam" id="PF00069">
    <property type="entry name" value="Pkinase"/>
    <property type="match status" value="1"/>
</dbReference>
<keyword evidence="4" id="KW-0067">ATP-binding</keyword>
<dbReference type="PANTHER" id="PTHR43289">
    <property type="entry name" value="MITOGEN-ACTIVATED PROTEIN KINASE KINASE KINASE 20-RELATED"/>
    <property type="match status" value="1"/>
</dbReference>
<dbReference type="PROSITE" id="PS50011">
    <property type="entry name" value="PROTEIN_KINASE_DOM"/>
    <property type="match status" value="1"/>
</dbReference>
<dbReference type="Gene3D" id="3.30.200.20">
    <property type="entry name" value="Phosphorylase Kinase, domain 1"/>
    <property type="match status" value="1"/>
</dbReference>
<gene>
    <name evidence="7" type="ORF">SYV04_31060</name>
</gene>
<dbReference type="InterPro" id="IPR008266">
    <property type="entry name" value="Tyr_kinase_AS"/>
</dbReference>
<sequence length="743" mass="79242">MAIQAGAPVDDPDRGRRIGKYQILTRLSVGGMAELFLAFTSGPGGFRKYVALKQILPDVKTDEFVKMFLDEARITAAFSHANIGQVFDLGEEDGELYLAMEFLAGQNIEQLMKAGIKRQDPLPPGFSARVIRDVCLGLNYAHHFVDPTGRAVAVVHRDMSPRNVMVTYDGGVKVIDFGIAKAKGRLGRTAVGMVKGTGGYMSPEQVRGHELDGRTDLFSAGVLLHEMLCNQRLFSAAGDAAMMMQIVEGAIPPPRTLNAQVPEALEAVVMRALTRDRAKRFATGREMAKAIEQAMGEELFDEERMGALMAELFADKRQKTRALLEYANRDDARISEAAGALQDEPVDSVQTAQLRTPSTPSKPPRSAPGSAGHSRPPASGPRPRKPGSDPAQAATPTTPQGGRPRMPARAAEPEEAENVQTTRPYQSRAPRSAPRRPSESVPVVRPSTDRSRTPVETPAAVSRPRTPAETPAAVAKPSEEKSGWAGKLILLAVVAGVGGLLYLEPVRAMFKPGYDSAVKWVKTELDLEPPPPPEQKPWPPQEPPPNPLAAKPPEPTPEPEQPEPTATETPEAVAEPSEPVDLKTPEKLSGTGGSKTGASTPKTGSSKTKPPPVAKAEPGKPGTGTQAPASGKTLEAALAAAPETTLQVDPSGEAEVLDTSSPRAMKKANIGLLTLRTVPSAAVFDGQVKLGTTPLEKVPLTAGTYKLRIIDSEGASRLFSAPVGVAKDNKYTIRVSDLPMYPE</sequence>
<dbReference type="InterPro" id="IPR011009">
    <property type="entry name" value="Kinase-like_dom_sf"/>
</dbReference>
<dbReference type="PROSITE" id="PS00109">
    <property type="entry name" value="PROTEIN_KINASE_TYR"/>
    <property type="match status" value="1"/>
</dbReference>
<evidence type="ECO:0000313" key="7">
    <source>
        <dbReference type="EMBL" id="MDY7230876.1"/>
    </source>
</evidence>
<dbReference type="InterPro" id="IPR000719">
    <property type="entry name" value="Prot_kinase_dom"/>
</dbReference>
<feature type="compositionally biased region" description="Low complexity" evidence="5">
    <location>
        <begin position="563"/>
        <end position="579"/>
    </location>
</feature>
<dbReference type="PANTHER" id="PTHR43289:SF6">
    <property type="entry name" value="SERINE_THREONINE-PROTEIN KINASE NEKL-3"/>
    <property type="match status" value="1"/>
</dbReference>
<evidence type="ECO:0000256" key="2">
    <source>
        <dbReference type="ARBA" id="ARBA00022741"/>
    </source>
</evidence>
<keyword evidence="8" id="KW-1185">Reference proteome</keyword>
<evidence type="ECO:0000259" key="6">
    <source>
        <dbReference type="PROSITE" id="PS50011"/>
    </source>
</evidence>
<protein>
    <submittedName>
        <fullName evidence="7">Protein kinase</fullName>
    </submittedName>
</protein>
<keyword evidence="2" id="KW-0547">Nucleotide-binding</keyword>
<feature type="region of interest" description="Disordered" evidence="5">
    <location>
        <begin position="337"/>
        <end position="485"/>
    </location>
</feature>
<dbReference type="SUPFAM" id="SSF56112">
    <property type="entry name" value="Protein kinase-like (PK-like)"/>
    <property type="match status" value="1"/>
</dbReference>
<evidence type="ECO:0000256" key="4">
    <source>
        <dbReference type="ARBA" id="ARBA00022840"/>
    </source>
</evidence>
<feature type="region of interest" description="Disordered" evidence="5">
    <location>
        <begin position="525"/>
        <end position="629"/>
    </location>
</feature>
<reference evidence="7 8" key="1">
    <citation type="submission" date="2023-12" db="EMBL/GenBank/DDBJ databases">
        <title>the genome sequence of Hyalangium sp. s54d21.</title>
        <authorList>
            <person name="Zhang X."/>
        </authorList>
    </citation>
    <scope>NUCLEOTIDE SEQUENCE [LARGE SCALE GENOMIC DNA]</scope>
    <source>
        <strain evidence="8">s54d21</strain>
    </source>
</reference>
<dbReference type="Proteomes" id="UP001291309">
    <property type="component" value="Unassembled WGS sequence"/>
</dbReference>
<feature type="compositionally biased region" description="Pro residues" evidence="5">
    <location>
        <begin position="528"/>
        <end position="559"/>
    </location>
</feature>
<comment type="caution">
    <text evidence="7">The sequence shown here is derived from an EMBL/GenBank/DDBJ whole genome shotgun (WGS) entry which is preliminary data.</text>
</comment>
<accession>A0ABU5HC06</accession>
<dbReference type="EMBL" id="JAXIVS010000012">
    <property type="protein sequence ID" value="MDY7230876.1"/>
    <property type="molecule type" value="Genomic_DNA"/>
</dbReference>
<organism evidence="7 8">
    <name type="scientific">Hyalangium rubrum</name>
    <dbReference type="NCBI Taxonomy" id="3103134"/>
    <lineage>
        <taxon>Bacteria</taxon>
        <taxon>Pseudomonadati</taxon>
        <taxon>Myxococcota</taxon>
        <taxon>Myxococcia</taxon>
        <taxon>Myxococcales</taxon>
        <taxon>Cystobacterineae</taxon>
        <taxon>Archangiaceae</taxon>
        <taxon>Hyalangium</taxon>
    </lineage>
</organism>
<evidence type="ECO:0000256" key="3">
    <source>
        <dbReference type="ARBA" id="ARBA00022777"/>
    </source>
</evidence>
<evidence type="ECO:0000256" key="5">
    <source>
        <dbReference type="SAM" id="MobiDB-lite"/>
    </source>
</evidence>